<feature type="region of interest" description="Disordered" evidence="1">
    <location>
        <begin position="1"/>
        <end position="21"/>
    </location>
</feature>
<dbReference type="InterPro" id="IPR051083">
    <property type="entry name" value="GrpII_Intron_Splice-Mob/Def"/>
</dbReference>
<evidence type="ECO:0000313" key="4">
    <source>
        <dbReference type="Proteomes" id="UP001597079"/>
    </source>
</evidence>
<keyword evidence="3" id="KW-0695">RNA-directed DNA polymerase</keyword>
<name>A0ABW4JNK1_9BACL</name>
<accession>A0ABW4JNK1</accession>
<evidence type="ECO:0000256" key="1">
    <source>
        <dbReference type="SAM" id="MobiDB-lite"/>
    </source>
</evidence>
<comment type="caution">
    <text evidence="3">The sequence shown here is derived from an EMBL/GenBank/DDBJ whole genome shotgun (WGS) entry which is preliminary data.</text>
</comment>
<dbReference type="SUPFAM" id="SSF56672">
    <property type="entry name" value="DNA/RNA polymerases"/>
    <property type="match status" value="1"/>
</dbReference>
<dbReference type="Pfam" id="PF13655">
    <property type="entry name" value="RVT_N"/>
    <property type="match status" value="1"/>
</dbReference>
<sequence length="207" mass="23825">MNQLSATSEPTGSKRNVSPTTVEDKIMRAWYEAQASEPDTSSFTSWVDWDETERHVSRLQRQLANAVEHGNRKAARHYKWLIRNSHHVKMLAIRAVTQENKGRNTPGVDGKTYTPPEARQELLKLVNLKKKPLHVRRVYIKKKNGKQRPLGIPTISNRLEQAIHKMAMEPEWDIQFEPNSFGFRPSCSTWDAIAQLFIVLSSIRSPQ</sequence>
<keyword evidence="3" id="KW-0808">Transferase</keyword>
<dbReference type="RefSeq" id="WP_377945994.1">
    <property type="nucleotide sequence ID" value="NZ_JBHUCX010000099.1"/>
</dbReference>
<gene>
    <name evidence="3" type="ORF">ACFSB2_25590</name>
</gene>
<dbReference type="InterPro" id="IPR043502">
    <property type="entry name" value="DNA/RNA_pol_sf"/>
</dbReference>
<protein>
    <submittedName>
        <fullName evidence="3">Reverse transcriptase N-terminal domain-containing protein</fullName>
    </submittedName>
</protein>
<dbReference type="GO" id="GO:0003964">
    <property type="term" value="F:RNA-directed DNA polymerase activity"/>
    <property type="evidence" value="ECO:0007669"/>
    <property type="project" value="UniProtKB-KW"/>
</dbReference>
<dbReference type="PANTHER" id="PTHR34047:SF10">
    <property type="entry name" value="GROUP II INTRON-ASSOCIATED OPEN READING FRAME"/>
    <property type="match status" value="1"/>
</dbReference>
<dbReference type="InterPro" id="IPR025960">
    <property type="entry name" value="RVT_N"/>
</dbReference>
<reference evidence="4" key="1">
    <citation type="journal article" date="2019" name="Int. J. Syst. Evol. Microbiol.">
        <title>The Global Catalogue of Microorganisms (GCM) 10K type strain sequencing project: providing services to taxonomists for standard genome sequencing and annotation.</title>
        <authorList>
            <consortium name="The Broad Institute Genomics Platform"/>
            <consortium name="The Broad Institute Genome Sequencing Center for Infectious Disease"/>
            <person name="Wu L."/>
            <person name="Ma J."/>
        </authorList>
    </citation>
    <scope>NUCLEOTIDE SEQUENCE [LARGE SCALE GENOMIC DNA]</scope>
    <source>
        <strain evidence="4">CGMCC 1.12286</strain>
    </source>
</reference>
<dbReference type="EMBL" id="JBHUCX010000099">
    <property type="protein sequence ID" value="MFD1678044.1"/>
    <property type="molecule type" value="Genomic_DNA"/>
</dbReference>
<dbReference type="Proteomes" id="UP001597079">
    <property type="component" value="Unassembled WGS sequence"/>
</dbReference>
<keyword evidence="4" id="KW-1185">Reference proteome</keyword>
<feature type="domain" description="Reverse transcriptase N-terminal" evidence="2">
    <location>
        <begin position="47"/>
        <end position="124"/>
    </location>
</feature>
<evidence type="ECO:0000313" key="3">
    <source>
        <dbReference type="EMBL" id="MFD1678044.1"/>
    </source>
</evidence>
<organism evidence="3 4">
    <name type="scientific">Alicyclobacillus fodiniaquatilis</name>
    <dbReference type="NCBI Taxonomy" id="1661150"/>
    <lineage>
        <taxon>Bacteria</taxon>
        <taxon>Bacillati</taxon>
        <taxon>Bacillota</taxon>
        <taxon>Bacilli</taxon>
        <taxon>Bacillales</taxon>
        <taxon>Alicyclobacillaceae</taxon>
        <taxon>Alicyclobacillus</taxon>
    </lineage>
</organism>
<proteinExistence type="predicted"/>
<keyword evidence="3" id="KW-0548">Nucleotidyltransferase</keyword>
<dbReference type="PANTHER" id="PTHR34047">
    <property type="entry name" value="NUCLEAR INTRON MATURASE 1, MITOCHONDRIAL-RELATED"/>
    <property type="match status" value="1"/>
</dbReference>
<evidence type="ECO:0000259" key="2">
    <source>
        <dbReference type="Pfam" id="PF13655"/>
    </source>
</evidence>